<proteinExistence type="predicted"/>
<dbReference type="RefSeq" id="WP_214439027.1">
    <property type="nucleotide sequence ID" value="NZ_JAECZB010000018.1"/>
</dbReference>
<evidence type="ECO:0000313" key="3">
    <source>
        <dbReference type="Proteomes" id="UP000599391"/>
    </source>
</evidence>
<name>A0A8J7L3L6_9CYAN</name>
<dbReference type="EMBL" id="JAECZB010000018">
    <property type="protein sequence ID" value="MBH8552722.1"/>
    <property type="molecule type" value="Genomic_DNA"/>
</dbReference>
<sequence>MQLIKKSERLLLKKIKLMEEAEEQTLSTDTPEISETIFEKKPELYLESQEPNYIPKRDNPEVQSVGNSGWQPSEIWKDIRLDGF</sequence>
<reference evidence="2 3" key="1">
    <citation type="journal article" date="2021" name="Int. J. Syst. Evol. Microbiol.">
        <title>Amazonocrinis nigriterrae gen. nov., sp. nov., Atlanticothrix silvestris gen. nov., sp. nov. and Dendronalium phyllosphericum gen. nov., sp. nov., nostocacean cyanobacteria from Brazilian environments.</title>
        <authorList>
            <person name="Alvarenga D.O."/>
            <person name="Andreote A.P.D."/>
            <person name="Branco L.H.Z."/>
            <person name="Delbaje E."/>
            <person name="Cruz R.B."/>
            <person name="Varani A.M."/>
            <person name="Fiore M.F."/>
        </authorList>
    </citation>
    <scope>NUCLEOTIDE SEQUENCE [LARGE SCALE GENOMIC DNA]</scope>
    <source>
        <strain evidence="2 3">CENA357</strain>
    </source>
</reference>
<keyword evidence="3" id="KW-1185">Reference proteome</keyword>
<gene>
    <name evidence="2" type="ORF">I8751_10130</name>
</gene>
<comment type="caution">
    <text evidence="2">The sequence shown here is derived from an EMBL/GenBank/DDBJ whole genome shotgun (WGS) entry which is preliminary data.</text>
</comment>
<dbReference type="Proteomes" id="UP000599391">
    <property type="component" value="Unassembled WGS sequence"/>
</dbReference>
<evidence type="ECO:0000256" key="1">
    <source>
        <dbReference type="SAM" id="MobiDB-lite"/>
    </source>
</evidence>
<accession>A0A8J7L3L6</accession>
<protein>
    <submittedName>
        <fullName evidence="2">Uncharacterized protein</fullName>
    </submittedName>
</protein>
<organism evidence="2 3">
    <name type="scientific">Atlanticothrix silvestris CENA357</name>
    <dbReference type="NCBI Taxonomy" id="1725252"/>
    <lineage>
        <taxon>Bacteria</taxon>
        <taxon>Bacillati</taxon>
        <taxon>Cyanobacteriota</taxon>
        <taxon>Cyanophyceae</taxon>
        <taxon>Nostocales</taxon>
        <taxon>Nodulariaceae</taxon>
        <taxon>Atlanticothrix</taxon>
        <taxon>Atlanticothrix silvestris</taxon>
    </lineage>
</organism>
<feature type="compositionally biased region" description="Polar residues" evidence="1">
    <location>
        <begin position="61"/>
        <end position="70"/>
    </location>
</feature>
<dbReference type="AlphaFoldDB" id="A0A8J7L3L6"/>
<feature type="region of interest" description="Disordered" evidence="1">
    <location>
        <begin position="51"/>
        <end position="70"/>
    </location>
</feature>
<evidence type="ECO:0000313" key="2">
    <source>
        <dbReference type="EMBL" id="MBH8552722.1"/>
    </source>
</evidence>